<dbReference type="PROSITE" id="PS00383">
    <property type="entry name" value="TYR_PHOSPHATASE_1"/>
    <property type="match status" value="1"/>
</dbReference>
<protein>
    <recommendedName>
        <fullName evidence="6">Dual specificity protein phosphatase</fullName>
        <ecNumber evidence="6">3.1.3.16</ecNumber>
        <ecNumber evidence="6">3.1.3.48</ecNumber>
    </recommendedName>
</protein>
<dbReference type="PROSITE" id="PS50054">
    <property type="entry name" value="TYR_PHOSPHATASE_DUAL"/>
    <property type="match status" value="1"/>
</dbReference>
<dbReference type="PRINTS" id="PR01908">
    <property type="entry name" value="ADSPHPHTASE"/>
</dbReference>
<keyword evidence="10" id="KW-1185">Reference proteome</keyword>
<evidence type="ECO:0000313" key="10">
    <source>
        <dbReference type="Proteomes" id="UP001235939"/>
    </source>
</evidence>
<keyword evidence="2 6" id="KW-0378">Hydrolase</keyword>
<accession>A0ABY6LLS8</accession>
<comment type="catalytic activity">
    <reaction evidence="6">
        <text>O-phospho-L-tyrosyl-[protein] + H2O = L-tyrosyl-[protein] + phosphate</text>
        <dbReference type="Rhea" id="RHEA:10684"/>
        <dbReference type="Rhea" id="RHEA-COMP:10136"/>
        <dbReference type="Rhea" id="RHEA-COMP:20101"/>
        <dbReference type="ChEBI" id="CHEBI:15377"/>
        <dbReference type="ChEBI" id="CHEBI:43474"/>
        <dbReference type="ChEBI" id="CHEBI:46858"/>
        <dbReference type="ChEBI" id="CHEBI:61978"/>
        <dbReference type="EC" id="3.1.3.48"/>
    </reaction>
</comment>
<dbReference type="Gene3D" id="3.90.190.10">
    <property type="entry name" value="Protein tyrosine phosphatase superfamily"/>
    <property type="match status" value="1"/>
</dbReference>
<comment type="catalytic activity">
    <reaction evidence="4 6">
        <text>O-phospho-L-seryl-[protein] + H2O = L-seryl-[protein] + phosphate</text>
        <dbReference type="Rhea" id="RHEA:20629"/>
        <dbReference type="Rhea" id="RHEA-COMP:9863"/>
        <dbReference type="Rhea" id="RHEA-COMP:11604"/>
        <dbReference type="ChEBI" id="CHEBI:15377"/>
        <dbReference type="ChEBI" id="CHEBI:29999"/>
        <dbReference type="ChEBI" id="CHEBI:43474"/>
        <dbReference type="ChEBI" id="CHEBI:83421"/>
        <dbReference type="EC" id="3.1.3.16"/>
    </reaction>
</comment>
<dbReference type="PROSITE" id="PS50056">
    <property type="entry name" value="TYR_PHOSPHATASE_2"/>
    <property type="match status" value="1"/>
</dbReference>
<evidence type="ECO:0000256" key="1">
    <source>
        <dbReference type="ARBA" id="ARBA00008601"/>
    </source>
</evidence>
<dbReference type="PANTHER" id="PTHR45682:SF5">
    <property type="entry name" value="DUAL SPECIFICITY PROTEIN PHOSPHATASE"/>
    <property type="match status" value="1"/>
</dbReference>
<sequence>MYCVTQLTDHEKEGLARLYKIFGDNKGFGFCGGLCSFGAKLSDCDEVYPGIYVGNDKVARRKAVLKQLGITHVINSAEGREMGQVDTGPDFYRDVGIHYLGIGIMDMPNVRISLYFELASNFIQKALESKGKVLVHCMMGLSRSPTIVMAFLIMKRGLTAELALRTVKSHREVRPNDGFLLQLLELEDNVKARQI</sequence>
<comment type="similarity">
    <text evidence="1 6">Belongs to the protein-tyrosine phosphatase family. Non-receptor class dual specificity subfamily.</text>
</comment>
<dbReference type="Proteomes" id="UP001235939">
    <property type="component" value="Chromosome 19"/>
</dbReference>
<evidence type="ECO:0000256" key="2">
    <source>
        <dbReference type="ARBA" id="ARBA00022801"/>
    </source>
</evidence>
<dbReference type="Pfam" id="PF00782">
    <property type="entry name" value="DSPc"/>
    <property type="match status" value="1"/>
</dbReference>
<gene>
    <name evidence="9" type="ORF">LAZ67_19000266</name>
</gene>
<dbReference type="PANTHER" id="PTHR45682">
    <property type="entry name" value="AGAP008228-PA"/>
    <property type="match status" value="1"/>
</dbReference>
<dbReference type="InterPro" id="IPR020422">
    <property type="entry name" value="TYR_PHOSPHATASE_DUAL_dom"/>
</dbReference>
<evidence type="ECO:0000313" key="9">
    <source>
        <dbReference type="EMBL" id="UYV80475.1"/>
    </source>
</evidence>
<organism evidence="9 10">
    <name type="scientific">Cordylochernes scorpioides</name>
    <dbReference type="NCBI Taxonomy" id="51811"/>
    <lineage>
        <taxon>Eukaryota</taxon>
        <taxon>Metazoa</taxon>
        <taxon>Ecdysozoa</taxon>
        <taxon>Arthropoda</taxon>
        <taxon>Chelicerata</taxon>
        <taxon>Arachnida</taxon>
        <taxon>Pseudoscorpiones</taxon>
        <taxon>Cheliferoidea</taxon>
        <taxon>Chernetidae</taxon>
        <taxon>Cordylochernes</taxon>
    </lineage>
</organism>
<dbReference type="EC" id="3.1.3.16" evidence="6"/>
<evidence type="ECO:0000256" key="3">
    <source>
        <dbReference type="ARBA" id="ARBA00022912"/>
    </source>
</evidence>
<evidence type="ECO:0000259" key="8">
    <source>
        <dbReference type="PROSITE" id="PS50056"/>
    </source>
</evidence>
<dbReference type="CDD" id="cd14515">
    <property type="entry name" value="DUSP3-like"/>
    <property type="match status" value="1"/>
</dbReference>
<comment type="catalytic activity">
    <reaction evidence="5 6">
        <text>O-phospho-L-threonyl-[protein] + H2O = L-threonyl-[protein] + phosphate</text>
        <dbReference type="Rhea" id="RHEA:47004"/>
        <dbReference type="Rhea" id="RHEA-COMP:11060"/>
        <dbReference type="Rhea" id="RHEA-COMP:11605"/>
        <dbReference type="ChEBI" id="CHEBI:15377"/>
        <dbReference type="ChEBI" id="CHEBI:30013"/>
        <dbReference type="ChEBI" id="CHEBI:43474"/>
        <dbReference type="ChEBI" id="CHEBI:61977"/>
        <dbReference type="EC" id="3.1.3.16"/>
    </reaction>
</comment>
<evidence type="ECO:0000256" key="6">
    <source>
        <dbReference type="RuleBase" id="RU366038"/>
    </source>
</evidence>
<evidence type="ECO:0000256" key="4">
    <source>
        <dbReference type="ARBA" id="ARBA00047761"/>
    </source>
</evidence>
<dbReference type="SUPFAM" id="SSF52799">
    <property type="entry name" value="(Phosphotyrosine protein) phosphatases II"/>
    <property type="match status" value="1"/>
</dbReference>
<dbReference type="InterPro" id="IPR029021">
    <property type="entry name" value="Prot-tyrosine_phosphatase-like"/>
</dbReference>
<reference evidence="9 10" key="1">
    <citation type="submission" date="2022-01" db="EMBL/GenBank/DDBJ databases">
        <title>A chromosomal length assembly of Cordylochernes scorpioides.</title>
        <authorList>
            <person name="Zeh D."/>
            <person name="Zeh J."/>
        </authorList>
    </citation>
    <scope>NUCLEOTIDE SEQUENCE [LARGE SCALE GENOMIC DNA]</scope>
    <source>
        <strain evidence="9">IN4F17</strain>
        <tissue evidence="9">Whole Body</tissue>
    </source>
</reference>
<dbReference type="InterPro" id="IPR020405">
    <property type="entry name" value="Atypical_DUSP_subfamA"/>
</dbReference>
<evidence type="ECO:0000256" key="5">
    <source>
        <dbReference type="ARBA" id="ARBA00048336"/>
    </source>
</evidence>
<evidence type="ECO:0000259" key="7">
    <source>
        <dbReference type="PROSITE" id="PS50054"/>
    </source>
</evidence>
<feature type="non-terminal residue" evidence="9">
    <location>
        <position position="1"/>
    </location>
</feature>
<comment type="function">
    <text evidence="6">Dual specificity phosphatase able to dephosphorylate phosphotyrosine, phosphoserine and phosphothreonine residues, with a preference for phosphotyrosine as a substrate.</text>
</comment>
<feature type="domain" description="Tyrosine-protein phosphatase" evidence="7">
    <location>
        <begin position="43"/>
        <end position="192"/>
    </location>
</feature>
<dbReference type="EMBL" id="CP092881">
    <property type="protein sequence ID" value="UYV80475.1"/>
    <property type="molecule type" value="Genomic_DNA"/>
</dbReference>
<feature type="domain" description="Tyrosine specific protein phosphatases" evidence="8">
    <location>
        <begin position="113"/>
        <end position="171"/>
    </location>
</feature>
<dbReference type="EC" id="3.1.3.48" evidence="6"/>
<name>A0ABY6LLS8_9ARAC</name>
<dbReference type="InterPro" id="IPR000340">
    <property type="entry name" value="Dual-sp_phosphatase_cat-dom"/>
</dbReference>
<dbReference type="PRINTS" id="PR01909">
    <property type="entry name" value="ADSPHPHTASEA"/>
</dbReference>
<proteinExistence type="inferred from homology"/>
<dbReference type="SMART" id="SM00195">
    <property type="entry name" value="DSPc"/>
    <property type="match status" value="1"/>
</dbReference>
<dbReference type="InterPro" id="IPR016130">
    <property type="entry name" value="Tyr_Pase_AS"/>
</dbReference>
<dbReference type="InterPro" id="IPR000387">
    <property type="entry name" value="Tyr_Pase_dom"/>
</dbReference>
<keyword evidence="3 6" id="KW-0904">Protein phosphatase</keyword>